<feature type="domain" description="ABM" evidence="1">
    <location>
        <begin position="2"/>
        <end position="90"/>
    </location>
</feature>
<dbReference type="Pfam" id="PF03992">
    <property type="entry name" value="ABM"/>
    <property type="match status" value="1"/>
</dbReference>
<dbReference type="SUPFAM" id="SSF54909">
    <property type="entry name" value="Dimeric alpha+beta barrel"/>
    <property type="match status" value="1"/>
</dbReference>
<keyword evidence="2" id="KW-0503">Monooxygenase</keyword>
<protein>
    <submittedName>
        <fullName evidence="2">Quinol monooxygenase YgiN</fullName>
    </submittedName>
</protein>
<dbReference type="PANTHER" id="PTHR33336">
    <property type="entry name" value="QUINOL MONOOXYGENASE YGIN-RELATED"/>
    <property type="match status" value="1"/>
</dbReference>
<dbReference type="PANTHER" id="PTHR33336:SF3">
    <property type="entry name" value="ABM DOMAIN-CONTAINING PROTEIN"/>
    <property type="match status" value="1"/>
</dbReference>
<dbReference type="Proteomes" id="UP000542776">
    <property type="component" value="Unassembled WGS sequence"/>
</dbReference>
<reference evidence="2 3" key="1">
    <citation type="submission" date="2020-08" db="EMBL/GenBank/DDBJ databases">
        <title>Genomic Encyclopedia of Type Strains, Phase IV (KMG-IV): sequencing the most valuable type-strain genomes for metagenomic binning, comparative biology and taxonomic classification.</title>
        <authorList>
            <person name="Goeker M."/>
        </authorList>
    </citation>
    <scope>NUCLEOTIDE SEQUENCE [LARGE SCALE GENOMIC DNA]</scope>
    <source>
        <strain evidence="2 3">DSM 102238</strain>
    </source>
</reference>
<name>A0A7W6MLR0_9HYPH</name>
<dbReference type="EMBL" id="JACIEK010000014">
    <property type="protein sequence ID" value="MBB4000047.1"/>
    <property type="molecule type" value="Genomic_DNA"/>
</dbReference>
<dbReference type="InterPro" id="IPR050744">
    <property type="entry name" value="AI-2_Isomerase_LsrG"/>
</dbReference>
<dbReference type="InterPro" id="IPR007138">
    <property type="entry name" value="ABM_dom"/>
</dbReference>
<evidence type="ECO:0000313" key="3">
    <source>
        <dbReference type="Proteomes" id="UP000542776"/>
    </source>
</evidence>
<dbReference type="InterPro" id="IPR011008">
    <property type="entry name" value="Dimeric_a/b-barrel"/>
</dbReference>
<proteinExistence type="predicted"/>
<dbReference type="Gene3D" id="3.30.70.100">
    <property type="match status" value="1"/>
</dbReference>
<dbReference type="PROSITE" id="PS51725">
    <property type="entry name" value="ABM"/>
    <property type="match status" value="1"/>
</dbReference>
<dbReference type="AlphaFoldDB" id="A0A7W6MLR0"/>
<accession>A0A7W6MLR0</accession>
<dbReference type="RefSeq" id="WP_183201557.1">
    <property type="nucleotide sequence ID" value="NZ_JACIEK010000014.1"/>
</dbReference>
<evidence type="ECO:0000313" key="2">
    <source>
        <dbReference type="EMBL" id="MBB4000047.1"/>
    </source>
</evidence>
<gene>
    <name evidence="2" type="ORF">GGR04_003921</name>
</gene>
<keyword evidence="3" id="KW-1185">Reference proteome</keyword>
<sequence>MIIVAGTLQLTEIGLASLRDAARAVIAATREEEGCIVYSFAADLTEPGLVRIYEEWESRETLKAHGDSAHVATWREALKSVDAKSSELKLVEVASVEPFR</sequence>
<keyword evidence="2" id="KW-0560">Oxidoreductase</keyword>
<comment type="caution">
    <text evidence="2">The sequence shown here is derived from an EMBL/GenBank/DDBJ whole genome shotgun (WGS) entry which is preliminary data.</text>
</comment>
<dbReference type="GO" id="GO:0004497">
    <property type="term" value="F:monooxygenase activity"/>
    <property type="evidence" value="ECO:0007669"/>
    <property type="project" value="UniProtKB-KW"/>
</dbReference>
<organism evidence="2 3">
    <name type="scientific">Aureimonas pseudogalii</name>
    <dbReference type="NCBI Taxonomy" id="1744844"/>
    <lineage>
        <taxon>Bacteria</taxon>
        <taxon>Pseudomonadati</taxon>
        <taxon>Pseudomonadota</taxon>
        <taxon>Alphaproteobacteria</taxon>
        <taxon>Hyphomicrobiales</taxon>
        <taxon>Aurantimonadaceae</taxon>
        <taxon>Aureimonas</taxon>
    </lineage>
</organism>
<evidence type="ECO:0000259" key="1">
    <source>
        <dbReference type="PROSITE" id="PS51725"/>
    </source>
</evidence>